<evidence type="ECO:0000313" key="2">
    <source>
        <dbReference type="EMBL" id="KAG1532728.1"/>
    </source>
</evidence>
<dbReference type="Proteomes" id="UP000717996">
    <property type="component" value="Unassembled WGS sequence"/>
</dbReference>
<sequence>MLQQGIIQPSNAPWSSPVVLVKKKDGTAPFCIDYRRLNNVTTRDVYPLPRIDDTLHSLGNAKYFSTLDLTSSYWQIQLDQSNKPKSAFVCRRGLFEFVRMPLRNNH</sequence>
<dbReference type="Pfam" id="PF00078">
    <property type="entry name" value="RVT_1"/>
    <property type="match status" value="1"/>
</dbReference>
<dbReference type="EMBL" id="JAANIT010004352">
    <property type="protein sequence ID" value="KAG1532728.1"/>
    <property type="molecule type" value="Genomic_DNA"/>
</dbReference>
<dbReference type="SUPFAM" id="SSF56672">
    <property type="entry name" value="DNA/RNA polymerases"/>
    <property type="match status" value="1"/>
</dbReference>
<name>A0A9P6XUD5_RHIOR</name>
<evidence type="ECO:0000259" key="1">
    <source>
        <dbReference type="Pfam" id="PF00078"/>
    </source>
</evidence>
<dbReference type="Gene3D" id="3.30.70.270">
    <property type="match status" value="1"/>
</dbReference>
<comment type="caution">
    <text evidence="2">The sequence shown here is derived from an EMBL/GenBank/DDBJ whole genome shotgun (WGS) entry which is preliminary data.</text>
</comment>
<reference evidence="2" key="1">
    <citation type="journal article" date="2020" name="Microb. Genom.">
        <title>Genetic diversity of clinical and environmental Mucorales isolates obtained from an investigation of mucormycosis cases among solid organ transplant recipients.</title>
        <authorList>
            <person name="Nguyen M.H."/>
            <person name="Kaul D."/>
            <person name="Muto C."/>
            <person name="Cheng S.J."/>
            <person name="Richter R.A."/>
            <person name="Bruno V.M."/>
            <person name="Liu G."/>
            <person name="Beyhan S."/>
            <person name="Sundermann A.J."/>
            <person name="Mounaud S."/>
            <person name="Pasculle A.W."/>
            <person name="Nierman W.C."/>
            <person name="Driscoll E."/>
            <person name="Cumbie R."/>
            <person name="Clancy C.J."/>
            <person name="Dupont C.L."/>
        </authorList>
    </citation>
    <scope>NUCLEOTIDE SEQUENCE</scope>
    <source>
        <strain evidence="2">GL16</strain>
    </source>
</reference>
<dbReference type="Gene3D" id="3.10.10.10">
    <property type="entry name" value="HIV Type 1 Reverse Transcriptase, subunit A, domain 1"/>
    <property type="match status" value="1"/>
</dbReference>
<proteinExistence type="predicted"/>
<accession>A0A9P6XUD5</accession>
<protein>
    <recommendedName>
        <fullName evidence="1">Reverse transcriptase domain-containing protein</fullName>
    </recommendedName>
</protein>
<dbReference type="InterPro" id="IPR000477">
    <property type="entry name" value="RT_dom"/>
</dbReference>
<dbReference type="PANTHER" id="PTHR24559">
    <property type="entry name" value="TRANSPOSON TY3-I GAG-POL POLYPROTEIN"/>
    <property type="match status" value="1"/>
</dbReference>
<evidence type="ECO:0000313" key="3">
    <source>
        <dbReference type="Proteomes" id="UP000717996"/>
    </source>
</evidence>
<dbReference type="InterPro" id="IPR043128">
    <property type="entry name" value="Rev_trsase/Diguanyl_cyclase"/>
</dbReference>
<feature type="domain" description="Reverse transcriptase" evidence="1">
    <location>
        <begin position="21"/>
        <end position="96"/>
    </location>
</feature>
<dbReference type="CDD" id="cd01647">
    <property type="entry name" value="RT_LTR"/>
    <property type="match status" value="1"/>
</dbReference>
<dbReference type="InterPro" id="IPR043502">
    <property type="entry name" value="DNA/RNA_pol_sf"/>
</dbReference>
<gene>
    <name evidence="2" type="ORF">G6F51_012969</name>
</gene>
<dbReference type="OrthoDB" id="2435678at2759"/>
<organism evidence="2 3">
    <name type="scientific">Rhizopus oryzae</name>
    <name type="common">Mucormycosis agent</name>
    <name type="synonym">Rhizopus arrhizus var. delemar</name>
    <dbReference type="NCBI Taxonomy" id="64495"/>
    <lineage>
        <taxon>Eukaryota</taxon>
        <taxon>Fungi</taxon>
        <taxon>Fungi incertae sedis</taxon>
        <taxon>Mucoromycota</taxon>
        <taxon>Mucoromycotina</taxon>
        <taxon>Mucoromycetes</taxon>
        <taxon>Mucorales</taxon>
        <taxon>Mucorineae</taxon>
        <taxon>Rhizopodaceae</taxon>
        <taxon>Rhizopus</taxon>
    </lineage>
</organism>
<dbReference type="InterPro" id="IPR053134">
    <property type="entry name" value="RNA-dir_DNA_polymerase"/>
</dbReference>
<dbReference type="PANTHER" id="PTHR24559:SF444">
    <property type="entry name" value="REVERSE TRANSCRIPTASE DOMAIN-CONTAINING PROTEIN"/>
    <property type="match status" value="1"/>
</dbReference>
<dbReference type="AlphaFoldDB" id="A0A9P6XUD5"/>